<dbReference type="EMBL" id="CAUYUE010000006">
    <property type="protein sequence ID" value="CAK0780035.1"/>
    <property type="molecule type" value="Genomic_DNA"/>
</dbReference>
<feature type="domain" description="HSA" evidence="16">
    <location>
        <begin position="186"/>
        <end position="258"/>
    </location>
</feature>
<dbReference type="Proteomes" id="UP001314263">
    <property type="component" value="Unassembled WGS sequence"/>
</dbReference>
<dbReference type="PANTHER" id="PTHR45685">
    <property type="entry name" value="HELICASE SRCAP-RELATED"/>
    <property type="match status" value="1"/>
</dbReference>
<dbReference type="PROSITE" id="PS51192">
    <property type="entry name" value="HELICASE_ATP_BIND_1"/>
    <property type="match status" value="1"/>
</dbReference>
<dbReference type="InterPro" id="IPR049730">
    <property type="entry name" value="SNF2/RAD54-like_C"/>
</dbReference>
<feature type="region of interest" description="Disordered" evidence="13">
    <location>
        <begin position="2104"/>
        <end position="2156"/>
    </location>
</feature>
<evidence type="ECO:0000256" key="4">
    <source>
        <dbReference type="ARBA" id="ARBA00022741"/>
    </source>
</evidence>
<evidence type="ECO:0000256" key="8">
    <source>
        <dbReference type="ARBA" id="ARBA00022853"/>
    </source>
</evidence>
<dbReference type="InterPro" id="IPR000330">
    <property type="entry name" value="SNF2_N"/>
</dbReference>
<evidence type="ECO:0000256" key="2">
    <source>
        <dbReference type="ARBA" id="ARBA00009220"/>
    </source>
</evidence>
<keyword evidence="9" id="KW-0238">DNA-binding</keyword>
<dbReference type="GO" id="GO:0006338">
    <property type="term" value="P:chromatin remodeling"/>
    <property type="evidence" value="ECO:0007669"/>
    <property type="project" value="TreeGrafter"/>
</dbReference>
<feature type="compositionally biased region" description="Low complexity" evidence="13">
    <location>
        <begin position="2009"/>
        <end position="2018"/>
    </location>
</feature>
<dbReference type="GO" id="GO:0003678">
    <property type="term" value="F:DNA helicase activity"/>
    <property type="evidence" value="ECO:0007669"/>
    <property type="project" value="UniProtKB-EC"/>
</dbReference>
<feature type="region of interest" description="Disordered" evidence="13">
    <location>
        <begin position="1561"/>
        <end position="1611"/>
    </location>
</feature>
<feature type="region of interest" description="Disordered" evidence="13">
    <location>
        <begin position="2576"/>
        <end position="2683"/>
    </location>
</feature>
<dbReference type="FunFam" id="3.40.50.10810:FF:000005">
    <property type="entry name" value="Photoperiod-independent early flowering 1"/>
    <property type="match status" value="1"/>
</dbReference>
<evidence type="ECO:0000256" key="13">
    <source>
        <dbReference type="SAM" id="MobiDB-lite"/>
    </source>
</evidence>
<feature type="compositionally biased region" description="Acidic residues" evidence="13">
    <location>
        <begin position="576"/>
        <end position="602"/>
    </location>
</feature>
<feature type="compositionally biased region" description="Low complexity" evidence="13">
    <location>
        <begin position="2658"/>
        <end position="2671"/>
    </location>
</feature>
<evidence type="ECO:0000256" key="11">
    <source>
        <dbReference type="ARBA" id="ARBA00047995"/>
    </source>
</evidence>
<dbReference type="InterPro" id="IPR027417">
    <property type="entry name" value="P-loop_NTPase"/>
</dbReference>
<feature type="compositionally biased region" description="Basic and acidic residues" evidence="13">
    <location>
        <begin position="173"/>
        <end position="182"/>
    </location>
</feature>
<dbReference type="GO" id="GO:0005524">
    <property type="term" value="F:ATP binding"/>
    <property type="evidence" value="ECO:0007669"/>
    <property type="project" value="UniProtKB-KW"/>
</dbReference>
<feature type="region of interest" description="Disordered" evidence="13">
    <location>
        <begin position="2009"/>
        <end position="2065"/>
    </location>
</feature>
<evidence type="ECO:0000256" key="1">
    <source>
        <dbReference type="ARBA" id="ARBA00004123"/>
    </source>
</evidence>
<dbReference type="GO" id="GO:0003677">
    <property type="term" value="F:DNA binding"/>
    <property type="evidence" value="ECO:0007669"/>
    <property type="project" value="UniProtKB-KW"/>
</dbReference>
<dbReference type="SMART" id="SM00487">
    <property type="entry name" value="DEXDc"/>
    <property type="match status" value="1"/>
</dbReference>
<feature type="compositionally biased region" description="Low complexity" evidence="13">
    <location>
        <begin position="2620"/>
        <end position="2630"/>
    </location>
</feature>
<evidence type="ECO:0000256" key="10">
    <source>
        <dbReference type="ARBA" id="ARBA00023242"/>
    </source>
</evidence>
<keyword evidence="8" id="KW-0156">Chromatin regulator</keyword>
<dbReference type="InterPro" id="IPR050520">
    <property type="entry name" value="INO80/SWR1_helicase"/>
</dbReference>
<proteinExistence type="inferred from homology"/>
<comment type="subcellular location">
    <subcellularLocation>
        <location evidence="1">Nucleus</location>
    </subcellularLocation>
</comment>
<feature type="compositionally biased region" description="Low complexity" evidence="13">
    <location>
        <begin position="8"/>
        <end position="19"/>
    </location>
</feature>
<dbReference type="Gene3D" id="3.40.50.10810">
    <property type="entry name" value="Tandem AAA-ATPase domain"/>
    <property type="match status" value="1"/>
</dbReference>
<evidence type="ECO:0000256" key="6">
    <source>
        <dbReference type="ARBA" id="ARBA00022806"/>
    </source>
</evidence>
<evidence type="ECO:0000256" key="7">
    <source>
        <dbReference type="ARBA" id="ARBA00022840"/>
    </source>
</evidence>
<dbReference type="CDD" id="cd18793">
    <property type="entry name" value="SF2_C_SNF"/>
    <property type="match status" value="1"/>
</dbReference>
<dbReference type="GO" id="GO:0016887">
    <property type="term" value="F:ATP hydrolysis activity"/>
    <property type="evidence" value="ECO:0007669"/>
    <property type="project" value="TreeGrafter"/>
</dbReference>
<feature type="compositionally biased region" description="Low complexity" evidence="13">
    <location>
        <begin position="1594"/>
        <end position="1604"/>
    </location>
</feature>
<dbReference type="GO" id="GO:0000812">
    <property type="term" value="C:Swr1 complex"/>
    <property type="evidence" value="ECO:0007669"/>
    <property type="project" value="TreeGrafter"/>
</dbReference>
<evidence type="ECO:0000259" key="14">
    <source>
        <dbReference type="PROSITE" id="PS51192"/>
    </source>
</evidence>
<dbReference type="Pfam" id="PF07529">
    <property type="entry name" value="HSA"/>
    <property type="match status" value="1"/>
</dbReference>
<dbReference type="EC" id="3.6.4.12" evidence="3"/>
<evidence type="ECO:0000256" key="9">
    <source>
        <dbReference type="ARBA" id="ARBA00023125"/>
    </source>
</evidence>
<keyword evidence="4" id="KW-0547">Nucleotide-binding</keyword>
<evidence type="ECO:0000313" key="17">
    <source>
        <dbReference type="EMBL" id="CAK0780035.1"/>
    </source>
</evidence>
<comment type="caution">
    <text evidence="17">The sequence shown here is derived from an EMBL/GenBank/DDBJ whole genome shotgun (WGS) entry which is preliminary data.</text>
</comment>
<reference evidence="17 18" key="1">
    <citation type="submission" date="2023-10" db="EMBL/GenBank/DDBJ databases">
        <authorList>
            <person name="Maclean D."/>
            <person name="Macfadyen A."/>
        </authorList>
    </citation>
    <scope>NUCLEOTIDE SEQUENCE [LARGE SCALE GENOMIC DNA]</scope>
</reference>
<dbReference type="SMART" id="SM00573">
    <property type="entry name" value="HSA"/>
    <property type="match status" value="1"/>
</dbReference>
<evidence type="ECO:0000256" key="3">
    <source>
        <dbReference type="ARBA" id="ARBA00012551"/>
    </source>
</evidence>
<comment type="catalytic activity">
    <reaction evidence="11">
        <text>ATP + H2O = ADP + phosphate + H(+)</text>
        <dbReference type="Rhea" id="RHEA:13065"/>
        <dbReference type="ChEBI" id="CHEBI:15377"/>
        <dbReference type="ChEBI" id="CHEBI:15378"/>
        <dbReference type="ChEBI" id="CHEBI:30616"/>
        <dbReference type="ChEBI" id="CHEBI:43474"/>
        <dbReference type="ChEBI" id="CHEBI:456216"/>
        <dbReference type="EC" id="3.6.4.12"/>
    </reaction>
</comment>
<dbReference type="InterPro" id="IPR014001">
    <property type="entry name" value="Helicase_ATP-bd"/>
</dbReference>
<feature type="region of interest" description="Disordered" evidence="13">
    <location>
        <begin position="718"/>
        <end position="738"/>
    </location>
</feature>
<dbReference type="CDD" id="cd18003">
    <property type="entry name" value="DEXQc_SRCAP"/>
    <property type="match status" value="1"/>
</dbReference>
<evidence type="ECO:0000256" key="12">
    <source>
        <dbReference type="SAM" id="Coils"/>
    </source>
</evidence>
<feature type="compositionally biased region" description="Acidic residues" evidence="13">
    <location>
        <begin position="465"/>
        <end position="481"/>
    </location>
</feature>
<name>A0AAV1I312_9CHLO</name>
<feature type="compositionally biased region" description="Low complexity" evidence="13">
    <location>
        <begin position="79"/>
        <end position="108"/>
    </location>
</feature>
<keyword evidence="10" id="KW-0539">Nucleus</keyword>
<keyword evidence="7" id="KW-0067">ATP-binding</keyword>
<feature type="compositionally biased region" description="Polar residues" evidence="13">
    <location>
        <begin position="2672"/>
        <end position="2683"/>
    </location>
</feature>
<evidence type="ECO:0000259" key="16">
    <source>
        <dbReference type="PROSITE" id="PS51204"/>
    </source>
</evidence>
<comment type="similarity">
    <text evidence="2">Belongs to the SNF2/RAD54 helicase family. SWR1 subfamily.</text>
</comment>
<evidence type="ECO:0000313" key="18">
    <source>
        <dbReference type="Proteomes" id="UP001314263"/>
    </source>
</evidence>
<feature type="region of interest" description="Disordered" evidence="13">
    <location>
        <begin position="2327"/>
        <end position="2355"/>
    </location>
</feature>
<keyword evidence="5" id="KW-0378">Hydrolase</keyword>
<feature type="compositionally biased region" description="Basic and acidic residues" evidence="13">
    <location>
        <begin position="377"/>
        <end position="398"/>
    </location>
</feature>
<evidence type="ECO:0000259" key="15">
    <source>
        <dbReference type="PROSITE" id="PS51194"/>
    </source>
</evidence>
<feature type="region of interest" description="Disordered" evidence="13">
    <location>
        <begin position="339"/>
        <end position="627"/>
    </location>
</feature>
<feature type="compositionally biased region" description="Low complexity" evidence="13">
    <location>
        <begin position="2104"/>
        <end position="2149"/>
    </location>
</feature>
<feature type="compositionally biased region" description="Polar residues" evidence="13">
    <location>
        <begin position="45"/>
        <end position="67"/>
    </location>
</feature>
<dbReference type="SUPFAM" id="SSF52540">
    <property type="entry name" value="P-loop containing nucleoside triphosphate hydrolases"/>
    <property type="match status" value="2"/>
</dbReference>
<dbReference type="InterPro" id="IPR014012">
    <property type="entry name" value="HSA_dom"/>
</dbReference>
<feature type="region of interest" description="Disordered" evidence="13">
    <location>
        <begin position="1768"/>
        <end position="1874"/>
    </location>
</feature>
<feature type="domain" description="Helicase ATP-binding" evidence="14">
    <location>
        <begin position="802"/>
        <end position="967"/>
    </location>
</feature>
<keyword evidence="12" id="KW-0175">Coiled coil</keyword>
<dbReference type="InterPro" id="IPR001650">
    <property type="entry name" value="Helicase_C-like"/>
</dbReference>
<keyword evidence="18" id="KW-1185">Reference proteome</keyword>
<dbReference type="PROSITE" id="PS51194">
    <property type="entry name" value="HELICASE_CTER"/>
    <property type="match status" value="1"/>
</dbReference>
<feature type="coiled-coil region" evidence="12">
    <location>
        <begin position="1670"/>
        <end position="1743"/>
    </location>
</feature>
<dbReference type="Pfam" id="PF00271">
    <property type="entry name" value="Helicase_C"/>
    <property type="match status" value="1"/>
</dbReference>
<gene>
    <name evidence="17" type="ORF">CVIRNUC_004919</name>
</gene>
<dbReference type="PROSITE" id="PS51204">
    <property type="entry name" value="HSA"/>
    <property type="match status" value="1"/>
</dbReference>
<sequence length="2683" mass="286278">MAGKRPSQESPQPSKSPESGVAPAKPASAPATRVLPQRQGLYSPRGSSAGKTSQSTRPSSSGTQQRNGPEKQSVPTPIAAGTASAQLADAGALQQQQQAPEEQSSSPRPTRPRNPAGAPGSRPTSGIKRLTRSDAEEARAAAEKQAEVAAAEAERQAAEDAEQEEEDLLEQAAEIRRLRDSLARPAPPAAEPKRAKTHWDHLLEEMTWLSKEFQKERKWKLNMAKKYVRAVARSNLDLESRSIVKQRDAELAIRRKAAFVGKEVMQFWKKAERVMVYKRQSQLDARKKVAMDKHLSFLVDQTQKYSSLLAQRLGVGGEELLALPAPQTGPRAEDCTLGQAQAAKAPPAPDVKTEETVIDAQDAEDAARGSAAVTHETPQDAQEKHVLAHSGADDRMDVSEEDHADSSQAAEPSLPADQGVAALGQEQPAGEDEGDDFRAGTGSDEEDDEATLEEEEALARAAGEESGDDGELAALNDEADMPLEQLMALYGYVPEGGDSAEEASPSKGPAGQDDHKETRTKAGKGIAASDKHGDAGMRASSPMDDGSQEMAEQDADENDDKQSKGLADLMQKEGGEDGGADEDYASSGSEADDEATLEEEDALAAQDGLDQKEEEDAEVTALAGEADMPLEQLLAMYGMVIDEDQAGTQVKAEGIVGEASDPSRPRKRRRLASDADAEGPKATQTRMEVNSDAELKQAANGSRQARVVPATPGVAAPSVVPQAASHGVEEDAPAAEEDADRALAELEKVTDGKAKLEGVARLAEQAQPKGSTLDSAGVHTPVPFLLKGSLREYQHVGLDWLVTIYTRRLNGILADEMGLGKTIMTIALLAHLACEKGVWGPHLIVVPTSVMLNWEVECKKWCPAFKLLTYYGSAKERKAKRQGWSKPNAFHICITSYTLVLQDAKMFRRKKWKYLILDEAHMIKNWKSQRWQTLLNFSSQRRLLITGTPLQNDLMELWSLMHFLMPQVFASHAQFKDWFSNPLTGMVEGQEAVNKVLVERLHSVLRPFLLRRLKRDVEKQLPGKHEHIIKCRLSKRQRTLYEDYMAASDVRSTLSSGNFLGIINVLMQLRKVCNHPDLFEGRSIISAFDMLPAISIQEPSAVLNLRQQDPASTVSLGSAGSAVPALQSMSAWEAAEVQALETPGLLIQELAPSSQHQLARAQKPFAASLSFQPSAAAHALVQQSVAGLQARRRAAELDRRQLMVSVNERRCSAQPAYGEDLLRAVHVEFPVHHVNIIKEKRGRHLDFSQAIADAVKTATERAEEVDDCLKTFMFVIPKCRAAAPEIWCSRPDPSAAAEQQATHAAMQRECFARSQPLRTALVRQQVFFPDRRLIQFDCGKLQELAILLRKLKSGGHKALIFTQMARMLDVLEVFLNLHGYTYVRLDGTTKPEQRQILMQRYNTNPKLFIFILSTRSGGVGMNLTGADTVIFYDSDWNPAMDAQAQDRCHRIGQTREVHIYRLVSESTIEENILHKSDQKRQLDHLAIQSGGFNTDFLQKFNPRELLGIQAAAAAAGASGAAGQLSAEEMQAAMQSVEDETDQAAAQALQLETEAELAEFNADPAPKHLDPEAEEDDNDADDTRDPEASGALEKPSQSAAASQPSTELPPVKAEAEEGGMDMMDDVAAMAGHGMSTDPLATLESVLRPVERYAVHFLEEQAAITAEVEAAAAAVEAELDAQEWNMQEIERIQEEQEAEIEEDVEATRVLDWDTAAADTAYRAKVEEAEARQRLLLEQRAREEAAWLEQQEALLAMQAALPVHQPIYTSRAARKTRTPELDDAESQQYSPYPRFSRKRARTARGRTVVRPRWPGEDATPSGSREDSDGGLSSADEASQPWPGARSKRHASMLSPQSARQRSRLAGSSAGYPPEPAGIKREATEAHSPGLLGASGVSDVPQPYNTARQYPQIGQLRAPAHVWLPWDVLEDVVLATMVEEAETGRPGEAQKEVSAAVWQLISDALAAGAATLSTTAAAAASQPVKLRLAQQCRERYELLLAALQASRSRARPAAALPATSTPGASLAHSGPVSIPVPPPSAALSAANQAPVKTSQGTSPAGSAAGAAASTGLPNSLPVAAAAPAGVPAGGQAVTSMAMQALAPLQPGSLPALAGSSPAAPGRAPQQGPASDQAQPAQLAPGGAAAQQSSGRALDGSVQADLPGQQRPEAKILGGPGSPSQAWSLAAGLETVREHLAWLASSNIVCSPEGLRTVAAAAMGGQLPVEGSSAAQMADVMAELQSLPRNGQLRAAGTARTPPLHKSFPGSAEQFQPLQVAQADAVAVKAAVVMAAGAPSRGVIRHLDAIVSAVRSGGVKAGNTALRQLLHMPRHPALPASSAPQLRPPASQQQQLHGSAGGVLQGSARPVGGPVPRQMYNQAGAGMYAGYQGQYTPNIQGQSPGMRHGMPAAAQPPQQVPGMGVLRPYLQGSQVPGQMPGSGQTLWRPQQSQAGFGLAARPGLPAQPGLPAYLRPALMQQVQQVVGHMQPGTGGVQRAPQPAVPLIPGLQALLAQQAATRPGALQGQPTSSQSQQYNLALLHSLLAQAHSAGAPAGVAIPGSASQPARPYLPTLSTFQTGALAQGMTQAARPQLPVSGASQMGQPGALAQGTSQGWQPGLPTPGLPGPGFRPLQRPALAVPPIPAPALKGVPAEGRSTQLAATLTSVNQQSQQVGQSASLEQGNVNERQGK</sequence>
<organism evidence="17 18">
    <name type="scientific">Coccomyxa viridis</name>
    <dbReference type="NCBI Taxonomy" id="1274662"/>
    <lineage>
        <taxon>Eukaryota</taxon>
        <taxon>Viridiplantae</taxon>
        <taxon>Chlorophyta</taxon>
        <taxon>core chlorophytes</taxon>
        <taxon>Trebouxiophyceae</taxon>
        <taxon>Trebouxiophyceae incertae sedis</taxon>
        <taxon>Coccomyxaceae</taxon>
        <taxon>Coccomyxa</taxon>
    </lineage>
</organism>
<dbReference type="Gene3D" id="3.40.50.300">
    <property type="entry name" value="P-loop containing nucleotide triphosphate hydrolases"/>
    <property type="match status" value="1"/>
</dbReference>
<keyword evidence="6" id="KW-0347">Helicase</keyword>
<feature type="compositionally biased region" description="Acidic residues" evidence="13">
    <location>
        <begin position="159"/>
        <end position="169"/>
    </location>
</feature>
<dbReference type="InterPro" id="IPR038718">
    <property type="entry name" value="SNF2-like_sf"/>
</dbReference>
<dbReference type="Pfam" id="PF00176">
    <property type="entry name" value="SNF2-rel_dom"/>
    <property type="match status" value="1"/>
</dbReference>
<feature type="compositionally biased region" description="Low complexity" evidence="13">
    <location>
        <begin position="2037"/>
        <end position="2065"/>
    </location>
</feature>
<feature type="region of interest" description="Disordered" evidence="13">
    <location>
        <begin position="1"/>
        <end position="196"/>
    </location>
</feature>
<dbReference type="FunFam" id="3.40.50.300:FF:000655">
    <property type="entry name" value="Protein PHOTOPERIOD-INDEPENDENT EARLY FLOWERING 1"/>
    <property type="match status" value="1"/>
</dbReference>
<feature type="compositionally biased region" description="Polar residues" evidence="13">
    <location>
        <begin position="2648"/>
        <end position="2657"/>
    </location>
</feature>
<dbReference type="PANTHER" id="PTHR45685:SF1">
    <property type="entry name" value="HELICASE SRCAP"/>
    <property type="match status" value="1"/>
</dbReference>
<feature type="compositionally biased region" description="Basic and acidic residues" evidence="13">
    <location>
        <begin position="131"/>
        <end position="158"/>
    </location>
</feature>
<feature type="region of interest" description="Disordered" evidence="13">
    <location>
        <begin position="649"/>
        <end position="689"/>
    </location>
</feature>
<feature type="coiled-coil region" evidence="12">
    <location>
        <begin position="1526"/>
        <end position="1553"/>
    </location>
</feature>
<feature type="compositionally biased region" description="Acidic residues" evidence="13">
    <location>
        <begin position="443"/>
        <end position="456"/>
    </location>
</feature>
<accession>A0AAV1I312</accession>
<evidence type="ECO:0000256" key="5">
    <source>
        <dbReference type="ARBA" id="ARBA00022801"/>
    </source>
</evidence>
<dbReference type="GO" id="GO:0042393">
    <property type="term" value="F:histone binding"/>
    <property type="evidence" value="ECO:0007669"/>
    <property type="project" value="TreeGrafter"/>
</dbReference>
<protein>
    <recommendedName>
        <fullName evidence="3">DNA helicase</fullName>
        <ecNumber evidence="3">3.6.4.12</ecNumber>
    </recommendedName>
</protein>
<feature type="compositionally biased region" description="Basic residues" evidence="13">
    <location>
        <begin position="1792"/>
        <end position="1806"/>
    </location>
</feature>
<dbReference type="SMART" id="SM00490">
    <property type="entry name" value="HELICc"/>
    <property type="match status" value="1"/>
</dbReference>
<feature type="domain" description="Helicase C-terminal" evidence="15">
    <location>
        <begin position="1340"/>
        <end position="1493"/>
    </location>
</feature>